<dbReference type="Pfam" id="PF01535">
    <property type="entry name" value="PPR"/>
    <property type="match status" value="1"/>
</dbReference>
<dbReference type="OrthoDB" id="185373at2759"/>
<feature type="repeat" description="PPR" evidence="2">
    <location>
        <begin position="444"/>
        <end position="478"/>
    </location>
</feature>
<protein>
    <recommendedName>
        <fullName evidence="5">Pentacotripeptide-repeat region of PRORP domain-containing protein</fullName>
    </recommendedName>
</protein>
<dbReference type="Proteomes" id="UP000192596">
    <property type="component" value="Unassembled WGS sequence"/>
</dbReference>
<evidence type="ECO:0000313" key="4">
    <source>
        <dbReference type="Proteomes" id="UP000192596"/>
    </source>
</evidence>
<dbReference type="PROSITE" id="PS51375">
    <property type="entry name" value="PPR"/>
    <property type="match status" value="3"/>
</dbReference>
<dbReference type="InterPro" id="IPR051240">
    <property type="entry name" value="Mito_RNA-Proc/Resp"/>
</dbReference>
<dbReference type="PANTHER" id="PTHR47933">
    <property type="entry name" value="PENTATRICOPEPTIDE REPEAT-CONTAINING PROTEIN 1, MITOCHONDRIAL"/>
    <property type="match status" value="1"/>
</dbReference>
<comment type="caution">
    <text evidence="3">The sequence shown here is derived from an EMBL/GenBank/DDBJ whole genome shotgun (WGS) entry which is preliminary data.</text>
</comment>
<keyword evidence="1" id="KW-0677">Repeat</keyword>
<dbReference type="InterPro" id="IPR002885">
    <property type="entry name" value="PPR_rpt"/>
</dbReference>
<dbReference type="STRING" id="1507870.A0A1V8SAF1"/>
<gene>
    <name evidence="3" type="ORF">B0A48_17695</name>
</gene>
<accession>A0A1V8SAF1</accession>
<feature type="repeat" description="PPR" evidence="2">
    <location>
        <begin position="666"/>
        <end position="701"/>
    </location>
</feature>
<evidence type="ECO:0000256" key="1">
    <source>
        <dbReference type="ARBA" id="ARBA00022737"/>
    </source>
</evidence>
<evidence type="ECO:0000256" key="2">
    <source>
        <dbReference type="PROSITE-ProRule" id="PRU00708"/>
    </source>
</evidence>
<dbReference type="Gene3D" id="1.25.40.10">
    <property type="entry name" value="Tetratricopeptide repeat domain"/>
    <property type="match status" value="3"/>
</dbReference>
<keyword evidence="4" id="KW-1185">Reference proteome</keyword>
<dbReference type="GO" id="GO:0003729">
    <property type="term" value="F:mRNA binding"/>
    <property type="evidence" value="ECO:0007669"/>
    <property type="project" value="TreeGrafter"/>
</dbReference>
<dbReference type="Pfam" id="PF13041">
    <property type="entry name" value="PPR_2"/>
    <property type="match status" value="1"/>
</dbReference>
<dbReference type="AlphaFoldDB" id="A0A1V8SAF1"/>
<reference evidence="4" key="1">
    <citation type="submission" date="2017-03" db="EMBL/GenBank/DDBJ databases">
        <title>Genomes of endolithic fungi from Antarctica.</title>
        <authorList>
            <person name="Coleine C."/>
            <person name="Masonjones S."/>
            <person name="Stajich J.E."/>
        </authorList>
    </citation>
    <scope>NUCLEOTIDE SEQUENCE [LARGE SCALE GENOMIC DNA]</scope>
    <source>
        <strain evidence="4">CCFEE 5527</strain>
    </source>
</reference>
<dbReference type="EMBL" id="NAJO01000070">
    <property type="protein sequence ID" value="OQN96188.1"/>
    <property type="molecule type" value="Genomic_DNA"/>
</dbReference>
<dbReference type="InterPro" id="IPR011990">
    <property type="entry name" value="TPR-like_helical_dom_sf"/>
</dbReference>
<evidence type="ECO:0008006" key="5">
    <source>
        <dbReference type="Google" id="ProtNLM"/>
    </source>
</evidence>
<organism evidence="3 4">
    <name type="scientific">Cryoendolithus antarcticus</name>
    <dbReference type="NCBI Taxonomy" id="1507870"/>
    <lineage>
        <taxon>Eukaryota</taxon>
        <taxon>Fungi</taxon>
        <taxon>Dikarya</taxon>
        <taxon>Ascomycota</taxon>
        <taxon>Pezizomycotina</taxon>
        <taxon>Dothideomycetes</taxon>
        <taxon>Dothideomycetidae</taxon>
        <taxon>Cladosporiales</taxon>
        <taxon>Cladosporiaceae</taxon>
        <taxon>Cryoendolithus</taxon>
    </lineage>
</organism>
<evidence type="ECO:0000313" key="3">
    <source>
        <dbReference type="EMBL" id="OQN96188.1"/>
    </source>
</evidence>
<dbReference type="PANTHER" id="PTHR47933:SF40">
    <property type="entry name" value="PENTATRICOPEPTIDE REPEAT-CONTAINING PROTEIN 1, MITOCHONDRIAL-RELATED"/>
    <property type="match status" value="1"/>
</dbReference>
<proteinExistence type="predicted"/>
<feature type="repeat" description="PPR" evidence="2">
    <location>
        <begin position="585"/>
        <end position="619"/>
    </location>
</feature>
<name>A0A1V8SAF1_9PEZI</name>
<sequence>MHEQLRPLLDALRKDDMEKAWAVIQYLLKALAPEERRSVMRGSQIVGPMRKMTSIAQVAYIARIFGPQAEGQTNYEKMDLPAPADLLRCALLMGAATNQIVSAIIPRFCRRVLALQAEANGAMSTEQSHEVMEQISRLWHAVMFASLSRKGARSIPEDSAVKKDCNDLSWAFLPPLENVVSDERAMRVHLADVLARILPVMPDGRQDDYYEGYLLTLQLLRDNQSSADSEQSANYKPLLAFFEGIYSRVPKPTISSRFLHRLDRSADPHLAAYETLFSKLELRDLPPRRLDRDRVNMPPVPISREPDVNNTMAALDKTVNTVPTANADPVEFDGENADIAPVMNLNALRDAGFSVLDAYSMSPDVHMKVDTWTKRLGRAVESANLAQVQLCWKEVQTFNAENVGTSSLPLYLYEHFMLAFVSMRQPALAIQTWNAVIAADLQPTVRTWTVMMRGCGRANDADMLEQFWTRMRGQGIQPDQHAWSVRLFGLIKAKRIREALTTLADMGSEWIAAVQAVQPKEQSSTKRRTANASPADIAKYPDDVNGVARPNLVIMNSVISALAGKDDSKIPQALAWGKSFGLEPDTTSFNALLNVAMRHGQFAEGLAILERMQARDISPDSTTYTVILTAIFQSGFFNNLSHADQTAKLSGLITQIESSFNNARLDIKAYALAIDSMLKHHSNADAARTLLEHMASHGLEPSTHIYTILMSFYFSRSPPDFAAVDALWQRIKRANAGHGAPVDGIFYDRMIEAYAKHHHTLGIASSMQFLERMGKEGKRPGWRALEAIARALADRQEWARLGVLVSDLRSNKGMLRYGPRGVMGQNEFWEFVIGTGVLSGQGVRSARDVRISSGPSSWRKAVEAV</sequence>
<dbReference type="InParanoid" id="A0A1V8SAF1"/>
<dbReference type="NCBIfam" id="TIGR00756">
    <property type="entry name" value="PPR"/>
    <property type="match status" value="2"/>
</dbReference>